<proteinExistence type="predicted"/>
<evidence type="ECO:0000259" key="2">
    <source>
        <dbReference type="Pfam" id="PF18862"/>
    </source>
</evidence>
<dbReference type="Pfam" id="PF18739">
    <property type="entry name" value="HEPN_Apea"/>
    <property type="match status" value="1"/>
</dbReference>
<evidence type="ECO:0008006" key="5">
    <source>
        <dbReference type="Google" id="ProtNLM"/>
    </source>
</evidence>
<dbReference type="EMBL" id="QXBN01000006">
    <property type="protein sequence ID" value="RIT40121.1"/>
    <property type="molecule type" value="Genomic_DNA"/>
</dbReference>
<accession>A0ABD7HQL8</accession>
<dbReference type="InterPro" id="IPR041229">
    <property type="entry name" value="HEPN_Apea"/>
</dbReference>
<evidence type="ECO:0000313" key="3">
    <source>
        <dbReference type="EMBL" id="RIT40121.1"/>
    </source>
</evidence>
<dbReference type="AlphaFoldDB" id="A0ABD7HQL8"/>
<sequence length="257" mass="28858">MLKNPLAVVTKSTKPRQWEDHLEPILAVQDLINMAYEGFVVADVGTADIELKQESVFSRSPELWISRIMTVPPGSKAPKSMNEYPVFNLSQIGGIRGVDGWIELSRKHGRATGPISKIYRFGRGLAVETRCMEIAAAIDYWSESHRRAGVAWAGKPNGSLTQCLAKFAGSAFKEFVGDLDVWSKIFRDTYNRIKHEPVFSYDAEDVYTITRSAEILLQSALLNRIARNKKMTGIICDSHRNYRVGIDVRQIVARGQL</sequence>
<evidence type="ECO:0000313" key="4">
    <source>
        <dbReference type="Proteomes" id="UP000284557"/>
    </source>
</evidence>
<dbReference type="Proteomes" id="UP000284557">
    <property type="component" value="Unassembled WGS sequence"/>
</dbReference>
<gene>
    <name evidence="3" type="ORF">D2E76_09975</name>
</gene>
<organism evidence="3 4">
    <name type="scientific">Mycobacteroides abscessus</name>
    <dbReference type="NCBI Taxonomy" id="36809"/>
    <lineage>
        <taxon>Bacteria</taxon>
        <taxon>Bacillati</taxon>
        <taxon>Actinomycetota</taxon>
        <taxon>Actinomycetes</taxon>
        <taxon>Mycobacteriales</taxon>
        <taxon>Mycobacteriaceae</taxon>
        <taxon>Mycobacteroides</taxon>
    </lineage>
</organism>
<comment type="caution">
    <text evidence="3">The sequence shown here is derived from an EMBL/GenBank/DDBJ whole genome shotgun (WGS) entry which is preliminary data.</text>
</comment>
<feature type="domain" description="Apea-like HEPN" evidence="1">
    <location>
        <begin position="159"/>
        <end position="228"/>
    </location>
</feature>
<reference evidence="3 4" key="1">
    <citation type="submission" date="2018-08" db="EMBL/GenBank/DDBJ databases">
        <title>Linezolid Resistance in Mycobacterium abscessus: MIC Distribution and Comprehensive Investigation of Resistance Mechanisms.</title>
        <authorList>
            <person name="Ye M."/>
            <person name="Xu L."/>
            <person name="Zou Y."/>
            <person name="Li B."/>
            <person name="Guo Q."/>
            <person name="Zhang Y."/>
            <person name="Zhan M."/>
            <person name="Xu B."/>
            <person name="Yu F."/>
            <person name="Zhang Z."/>
            <person name="Chu H."/>
        </authorList>
    </citation>
    <scope>NUCLEOTIDE SEQUENCE [LARGE SCALE GENOMIC DNA]</scope>
    <source>
        <strain evidence="3 4">G143</strain>
    </source>
</reference>
<feature type="domain" description="ApeA N-terminal" evidence="2">
    <location>
        <begin position="2"/>
        <end position="93"/>
    </location>
</feature>
<evidence type="ECO:0000259" key="1">
    <source>
        <dbReference type="Pfam" id="PF18739"/>
    </source>
</evidence>
<name>A0ABD7HQL8_9MYCO</name>
<protein>
    <recommendedName>
        <fullName evidence="5">ApeA N-terminal domain-containing protein</fullName>
    </recommendedName>
</protein>
<dbReference type="InterPro" id="IPR041223">
    <property type="entry name" value="ApeA_NTD"/>
</dbReference>
<dbReference type="Pfam" id="PF18862">
    <property type="entry name" value="ApeA_NTD1"/>
    <property type="match status" value="1"/>
</dbReference>